<dbReference type="Proteomes" id="UP000318384">
    <property type="component" value="Chromosome"/>
</dbReference>
<protein>
    <recommendedName>
        <fullName evidence="4">Methyltransferase type 11 domain-containing protein</fullName>
    </recommendedName>
</protein>
<evidence type="ECO:0000313" key="2">
    <source>
        <dbReference type="EMBL" id="QDU11290.1"/>
    </source>
</evidence>
<evidence type="ECO:0000313" key="3">
    <source>
        <dbReference type="Proteomes" id="UP000318384"/>
    </source>
</evidence>
<accession>A0A517X1B6</accession>
<dbReference type="AlphaFoldDB" id="A0A517X1B6"/>
<organism evidence="2 3">
    <name type="scientific">Gimesia aquarii</name>
    <dbReference type="NCBI Taxonomy" id="2527964"/>
    <lineage>
        <taxon>Bacteria</taxon>
        <taxon>Pseudomonadati</taxon>
        <taxon>Planctomycetota</taxon>
        <taxon>Planctomycetia</taxon>
        <taxon>Planctomycetales</taxon>
        <taxon>Planctomycetaceae</taxon>
        <taxon>Gimesia</taxon>
    </lineage>
</organism>
<dbReference type="EMBL" id="CP037422">
    <property type="protein sequence ID" value="QDU11290.1"/>
    <property type="molecule type" value="Genomic_DNA"/>
</dbReference>
<feature type="transmembrane region" description="Helical" evidence="1">
    <location>
        <begin position="52"/>
        <end position="74"/>
    </location>
</feature>
<keyword evidence="1" id="KW-0472">Membrane</keyword>
<name>A0A517X1B6_9PLAN</name>
<proteinExistence type="predicted"/>
<reference evidence="2 3" key="1">
    <citation type="submission" date="2019-03" db="EMBL/GenBank/DDBJ databases">
        <title>Deep-cultivation of Planctomycetes and their phenomic and genomic characterization uncovers novel biology.</title>
        <authorList>
            <person name="Wiegand S."/>
            <person name="Jogler M."/>
            <person name="Boedeker C."/>
            <person name="Pinto D."/>
            <person name="Vollmers J."/>
            <person name="Rivas-Marin E."/>
            <person name="Kohn T."/>
            <person name="Peeters S.H."/>
            <person name="Heuer A."/>
            <person name="Rast P."/>
            <person name="Oberbeckmann S."/>
            <person name="Bunk B."/>
            <person name="Jeske O."/>
            <person name="Meyerdierks A."/>
            <person name="Storesund J.E."/>
            <person name="Kallscheuer N."/>
            <person name="Luecker S."/>
            <person name="Lage O.M."/>
            <person name="Pohl T."/>
            <person name="Merkel B.J."/>
            <person name="Hornburger P."/>
            <person name="Mueller R.-W."/>
            <person name="Bruemmer F."/>
            <person name="Labrenz M."/>
            <person name="Spormann A.M."/>
            <person name="Op den Camp H."/>
            <person name="Overmann J."/>
            <person name="Amann R."/>
            <person name="Jetten M.S.M."/>
            <person name="Mascher T."/>
            <person name="Medema M.H."/>
            <person name="Devos D.P."/>
            <person name="Kaster A.-K."/>
            <person name="Ovreas L."/>
            <person name="Rohde M."/>
            <person name="Galperin M.Y."/>
            <person name="Jogler C."/>
        </authorList>
    </citation>
    <scope>NUCLEOTIDE SEQUENCE [LARGE SCALE GENOMIC DNA]</scope>
    <source>
        <strain evidence="2 3">V202</strain>
    </source>
</reference>
<evidence type="ECO:0008006" key="4">
    <source>
        <dbReference type="Google" id="ProtNLM"/>
    </source>
</evidence>
<keyword evidence="1" id="KW-1133">Transmembrane helix</keyword>
<dbReference type="InterPro" id="IPR029063">
    <property type="entry name" value="SAM-dependent_MTases_sf"/>
</dbReference>
<keyword evidence="1" id="KW-0812">Transmembrane</keyword>
<dbReference type="Gene3D" id="3.40.50.150">
    <property type="entry name" value="Vaccinia Virus protein VP39"/>
    <property type="match status" value="1"/>
</dbReference>
<feature type="transmembrane region" description="Helical" evidence="1">
    <location>
        <begin position="80"/>
        <end position="104"/>
    </location>
</feature>
<dbReference type="SUPFAM" id="SSF53335">
    <property type="entry name" value="S-adenosyl-L-methionine-dependent methyltransferases"/>
    <property type="match status" value="1"/>
</dbReference>
<sequence>MEHQLRWLRDAKLYAASYGLLSKELIQGTLVITEKHIRMSFDRAVSLARYNWPLYLTCFLGAAVGFTIWTIQLVPSPIRYLGFLGALVATWYAISSFVAFYVMFDRSDFLSGEWLTHCVEQSPQTCVQLSVCVEETTLPISKVFPSTDYIELDLFDKSFMTEPAIARAKQNSGDSPSIAAKPDALPLSDNTSEMTVVTLAAHEIRDASQREVLFRELSRITAPRGRLIVAEHLRNLSAAAAFGPGFFHFYPRSTWTTLAQKTELRIESEFDITPFFHVFVLRHA</sequence>
<keyword evidence="3" id="KW-1185">Reference proteome</keyword>
<gene>
    <name evidence="2" type="ORF">V202x_47090</name>
</gene>
<evidence type="ECO:0000256" key="1">
    <source>
        <dbReference type="SAM" id="Phobius"/>
    </source>
</evidence>